<feature type="compositionally biased region" description="Basic and acidic residues" evidence="1">
    <location>
        <begin position="779"/>
        <end position="801"/>
    </location>
</feature>
<organism evidence="3 4">
    <name type="scientific">Nocardiopsis changdeensis</name>
    <dbReference type="NCBI Taxonomy" id="2831969"/>
    <lineage>
        <taxon>Bacteria</taxon>
        <taxon>Bacillati</taxon>
        <taxon>Actinomycetota</taxon>
        <taxon>Actinomycetes</taxon>
        <taxon>Streptosporangiales</taxon>
        <taxon>Nocardiopsidaceae</taxon>
        <taxon>Nocardiopsis</taxon>
    </lineage>
</organism>
<keyword evidence="4" id="KW-1185">Reference proteome</keyword>
<feature type="compositionally biased region" description="Basic and acidic residues" evidence="1">
    <location>
        <begin position="19"/>
        <end position="29"/>
    </location>
</feature>
<feature type="compositionally biased region" description="Basic and acidic residues" evidence="1">
    <location>
        <begin position="359"/>
        <end position="371"/>
    </location>
</feature>
<keyword evidence="2" id="KW-0812">Transmembrane</keyword>
<keyword evidence="2" id="KW-0472">Membrane</keyword>
<feature type="region of interest" description="Disordered" evidence="1">
    <location>
        <begin position="846"/>
        <end position="883"/>
    </location>
</feature>
<feature type="compositionally biased region" description="Basic and acidic residues" evidence="1">
    <location>
        <begin position="381"/>
        <end position="393"/>
    </location>
</feature>
<feature type="transmembrane region" description="Helical" evidence="2">
    <location>
        <begin position="950"/>
        <end position="974"/>
    </location>
</feature>
<protein>
    <recommendedName>
        <fullName evidence="5">DUF4190 domain-containing protein</fullName>
    </recommendedName>
</protein>
<feature type="compositionally biased region" description="Basic and acidic residues" evidence="1">
    <location>
        <begin position="642"/>
        <end position="658"/>
    </location>
</feature>
<feature type="region of interest" description="Disordered" evidence="1">
    <location>
        <begin position="1"/>
        <end position="825"/>
    </location>
</feature>
<feature type="compositionally biased region" description="Basic and acidic residues" evidence="1">
    <location>
        <begin position="704"/>
        <end position="720"/>
    </location>
</feature>
<evidence type="ECO:0000313" key="3">
    <source>
        <dbReference type="EMBL" id="QUX22186.1"/>
    </source>
</evidence>
<accession>A0ABX8BJ05</accession>
<name>A0ABX8BJ05_9ACTN</name>
<evidence type="ECO:0008006" key="5">
    <source>
        <dbReference type="Google" id="ProtNLM"/>
    </source>
</evidence>
<sequence length="975" mass="101167">MTDNGGGRDSGGGASWFKPSEDRHLKQSDYQDPLEGQEQQQGDTVFPDSGGYAGLSSSRPALADPYPEALGGPPAEPPNPLSYPGAGDAAYRPLTRIPGEDTEPKTQEIPVLRPDSGPLWTDTPGSGGAPSAPGAGDRGGERAPWDADGAATAGDADLRGPAAVDASWDAAGTAGADLRDPVAPGRGSAPWEADPDLDGGRTPAWDADDRGSRGAEEADGLRESAGYPNTAWDSDGRGGTDLGDERAPWGADAPADDPRGPVAPGRGSAPWEADPDLDGGRTPAWEPAGDTDPREPVGYPNTSWEADGRNGGADLRGERAPWDAAAPVDDLRGPAAGREDASWEADAALDGGRTAAWDADGRDGAGLRGERAPWGADAPVEDLRAPAAGREDAPWEADATLDGGRTAAWDADDRSGGADLRGERAPWGADAPVEDLRGPAGREGAPWEADPALDGGRGGAGLRSERAPWDADGDDGLGRPAGYPDTSWDADDRNGGADPLGERGPWDSDSAGVDDDLRGPAAGRGDASWGADPDLDGDRGGAGLREGGSTWDTDLRESAGYPGTSWDADGRSGGADLRGERGPWDGDSAGVDDDLRGPAAGRGDASWEADPDLDGGRTPAWEPDGDTDLRESAGYPNTSWDADDRNGGADPLGERGPWDADADPLGERTSARSGGIDPLTDDSYGSRGADDRGSSWGPQADPLSDDRGTGWDDDPLRDGDAAPGEEDPWGWSRNADGDPGPVRVPDSREERASAPWTDVPEPDAWEGEAPGASGNTWAFDRDDPRLPDVVREAERRRREEAGPEEDPLAAIADMQSRARAEEPEATQMIAPVADAPEEDPEYDDGFTPADYGMPVKPKAKKRKKDPIAEEFPGFEDRPLGGEAGDPYPGYDSVDFLADTERGAVLTMWLGVASLIPGVGLVTALLALLVTGPKAKRAIRASNGQLDGLGLITGGTVFAVIGILVTVISVAVWLLL</sequence>
<evidence type="ECO:0000256" key="1">
    <source>
        <dbReference type="SAM" id="MobiDB-lite"/>
    </source>
</evidence>
<feature type="compositionally biased region" description="Basic and acidic residues" evidence="1">
    <location>
        <begin position="411"/>
        <end position="424"/>
    </location>
</feature>
<feature type="compositionally biased region" description="Basic and acidic residues" evidence="1">
    <location>
        <begin position="207"/>
        <end position="222"/>
    </location>
</feature>
<dbReference type="Proteomes" id="UP000676079">
    <property type="component" value="Chromosome"/>
</dbReference>
<keyword evidence="2" id="KW-1133">Transmembrane helix</keyword>
<feature type="compositionally biased region" description="Gly residues" evidence="1">
    <location>
        <begin position="1"/>
        <end position="14"/>
    </location>
</feature>
<dbReference type="RefSeq" id="WP_220563404.1">
    <property type="nucleotide sequence ID" value="NZ_CP074133.1"/>
</dbReference>
<dbReference type="EMBL" id="CP074133">
    <property type="protein sequence ID" value="QUX22186.1"/>
    <property type="molecule type" value="Genomic_DNA"/>
</dbReference>
<evidence type="ECO:0000256" key="2">
    <source>
        <dbReference type="SAM" id="Phobius"/>
    </source>
</evidence>
<feature type="compositionally biased region" description="Low complexity" evidence="1">
    <location>
        <begin position="146"/>
        <end position="155"/>
    </location>
</feature>
<evidence type="ECO:0000313" key="4">
    <source>
        <dbReference type="Proteomes" id="UP000676079"/>
    </source>
</evidence>
<gene>
    <name evidence="3" type="ORF">KGD84_28185</name>
</gene>
<feature type="compositionally biased region" description="Basic and acidic residues" evidence="1">
    <location>
        <begin position="490"/>
        <end position="506"/>
    </location>
</feature>
<feature type="compositionally biased region" description="Basic and acidic residues" evidence="1">
    <location>
        <begin position="329"/>
        <end position="341"/>
    </location>
</feature>
<proteinExistence type="predicted"/>
<feature type="transmembrane region" description="Helical" evidence="2">
    <location>
        <begin position="905"/>
        <end position="929"/>
    </location>
</feature>
<reference evidence="3 4" key="1">
    <citation type="submission" date="2021-05" db="EMBL/GenBank/DDBJ databases">
        <title>Direct Submission.</title>
        <authorList>
            <person name="Li K."/>
            <person name="Gao J."/>
        </authorList>
    </citation>
    <scope>NUCLEOTIDE SEQUENCE [LARGE SCALE GENOMIC DNA]</scope>
    <source>
        <strain evidence="3 4">Mg02</strain>
    </source>
</reference>
<feature type="compositionally biased region" description="Basic and acidic residues" evidence="1">
    <location>
        <begin position="234"/>
        <end position="247"/>
    </location>
</feature>